<dbReference type="Gene3D" id="1.10.260.40">
    <property type="entry name" value="lambda repressor-like DNA-binding domains"/>
    <property type="match status" value="1"/>
</dbReference>
<name>A0A0E9LT38_9BACT</name>
<evidence type="ECO:0000256" key="1">
    <source>
        <dbReference type="ARBA" id="ARBA00023125"/>
    </source>
</evidence>
<dbReference type="InterPro" id="IPR010982">
    <property type="entry name" value="Lambda_DNA-bd_dom_sf"/>
</dbReference>
<accession>A0A0E9LT38</accession>
<evidence type="ECO:0000259" key="2">
    <source>
        <dbReference type="PROSITE" id="PS50943"/>
    </source>
</evidence>
<protein>
    <recommendedName>
        <fullName evidence="2">HTH cro/C1-type domain-containing protein</fullName>
    </recommendedName>
</protein>
<dbReference type="RefSeq" id="WP_062122155.1">
    <property type="nucleotide sequence ID" value="NZ_BAZW01000002.1"/>
</dbReference>
<dbReference type="PANTHER" id="PTHR36924">
    <property type="entry name" value="ANTITOXIN HIGA-1"/>
    <property type="match status" value="1"/>
</dbReference>
<comment type="caution">
    <text evidence="3">The sequence shown here is derived from an EMBL/GenBank/DDBJ whole genome shotgun (WGS) entry which is preliminary data.</text>
</comment>
<dbReference type="Proteomes" id="UP000032900">
    <property type="component" value="Unassembled WGS sequence"/>
</dbReference>
<dbReference type="EMBL" id="BAZW01000002">
    <property type="protein sequence ID" value="GAO28321.1"/>
    <property type="molecule type" value="Genomic_DNA"/>
</dbReference>
<evidence type="ECO:0000313" key="3">
    <source>
        <dbReference type="EMBL" id="GAO28321.1"/>
    </source>
</evidence>
<keyword evidence="4" id="KW-1185">Reference proteome</keyword>
<proteinExistence type="predicted"/>
<dbReference type="InterPro" id="IPR013430">
    <property type="entry name" value="Toxin_antidote_HigA"/>
</dbReference>
<organism evidence="3 4">
    <name type="scientific">Geofilum rubicundum JCM 15548</name>
    <dbReference type="NCBI Taxonomy" id="1236989"/>
    <lineage>
        <taxon>Bacteria</taxon>
        <taxon>Pseudomonadati</taxon>
        <taxon>Bacteroidota</taxon>
        <taxon>Bacteroidia</taxon>
        <taxon>Marinilabiliales</taxon>
        <taxon>Marinilabiliaceae</taxon>
        <taxon>Geofilum</taxon>
    </lineage>
</organism>
<gene>
    <name evidence="3" type="ORF">JCM15548_1400</name>
</gene>
<dbReference type="SUPFAM" id="SSF47413">
    <property type="entry name" value="lambda repressor-like DNA-binding domains"/>
    <property type="match status" value="1"/>
</dbReference>
<reference evidence="3 4" key="1">
    <citation type="journal article" date="2015" name="Microbes Environ.">
        <title>Distribution and evolution of nitrogen fixation genes in the phylum bacteroidetes.</title>
        <authorList>
            <person name="Inoue J."/>
            <person name="Oshima K."/>
            <person name="Suda W."/>
            <person name="Sakamoto M."/>
            <person name="Iino T."/>
            <person name="Noda S."/>
            <person name="Hongoh Y."/>
            <person name="Hattori M."/>
            <person name="Ohkuma M."/>
        </authorList>
    </citation>
    <scope>NUCLEOTIDE SEQUENCE [LARGE SCALE GENOMIC DNA]</scope>
    <source>
        <strain evidence="3">JCM 15548</strain>
    </source>
</reference>
<feature type="domain" description="HTH cro/C1-type" evidence="2">
    <location>
        <begin position="16"/>
        <end position="61"/>
    </location>
</feature>
<dbReference type="NCBIfam" id="TIGR02607">
    <property type="entry name" value="antidote_HigA"/>
    <property type="match status" value="1"/>
</dbReference>
<dbReference type="SMART" id="SM00530">
    <property type="entry name" value="HTH_XRE"/>
    <property type="match status" value="1"/>
</dbReference>
<dbReference type="GO" id="GO:0003677">
    <property type="term" value="F:DNA binding"/>
    <property type="evidence" value="ECO:0007669"/>
    <property type="project" value="UniProtKB-KW"/>
</dbReference>
<dbReference type="CDD" id="cd00093">
    <property type="entry name" value="HTH_XRE"/>
    <property type="match status" value="1"/>
</dbReference>
<dbReference type="PROSITE" id="PS50943">
    <property type="entry name" value="HTH_CROC1"/>
    <property type="match status" value="1"/>
</dbReference>
<dbReference type="Pfam" id="PF01381">
    <property type="entry name" value="HTH_3"/>
    <property type="match status" value="1"/>
</dbReference>
<evidence type="ECO:0000313" key="4">
    <source>
        <dbReference type="Proteomes" id="UP000032900"/>
    </source>
</evidence>
<dbReference type="InterPro" id="IPR001387">
    <property type="entry name" value="Cro/C1-type_HTH"/>
</dbReference>
<dbReference type="PANTHER" id="PTHR36924:SF1">
    <property type="entry name" value="ANTITOXIN HIGA-1"/>
    <property type="match status" value="1"/>
</dbReference>
<dbReference type="AlphaFoldDB" id="A0A0E9LT38"/>
<keyword evidence="1" id="KW-0238">DNA-binding</keyword>
<sequence>MKAQESKDELKARPDLKQKDLAKEIGVKASFLNEIIKGKRPVTADIAILLEEVFEIPAAYWMKFQSQYEIDKARMKEKTIARFIEK</sequence>
<dbReference type="STRING" id="1236989.JCM15548_1400"/>